<dbReference type="OrthoDB" id="2282478at2759"/>
<dbReference type="Proteomes" id="UP000027586">
    <property type="component" value="Unassembled WGS sequence"/>
</dbReference>
<proteinExistence type="predicted"/>
<dbReference type="AlphaFoldDB" id="A0A068SGD9"/>
<feature type="compositionally biased region" description="Low complexity" evidence="2">
    <location>
        <begin position="160"/>
        <end position="169"/>
    </location>
</feature>
<evidence type="ECO:0000313" key="4">
    <source>
        <dbReference type="Proteomes" id="UP000027586"/>
    </source>
</evidence>
<organism evidence="3 4">
    <name type="scientific">Lichtheimia corymbifera JMRC:FSU:9682</name>
    <dbReference type="NCBI Taxonomy" id="1263082"/>
    <lineage>
        <taxon>Eukaryota</taxon>
        <taxon>Fungi</taxon>
        <taxon>Fungi incertae sedis</taxon>
        <taxon>Mucoromycota</taxon>
        <taxon>Mucoromycotina</taxon>
        <taxon>Mucoromycetes</taxon>
        <taxon>Mucorales</taxon>
        <taxon>Lichtheimiaceae</taxon>
        <taxon>Lichtheimia</taxon>
    </lineage>
</organism>
<evidence type="ECO:0000313" key="3">
    <source>
        <dbReference type="EMBL" id="CDH61428.1"/>
    </source>
</evidence>
<dbReference type="VEuPathDB" id="FungiDB:LCOR_12203.1"/>
<evidence type="ECO:0000256" key="2">
    <source>
        <dbReference type="SAM" id="MobiDB-lite"/>
    </source>
</evidence>
<gene>
    <name evidence="3" type="ORF">LCOR_12203.1</name>
</gene>
<keyword evidence="1" id="KW-0175">Coiled coil</keyword>
<evidence type="ECO:0000256" key="1">
    <source>
        <dbReference type="SAM" id="Coils"/>
    </source>
</evidence>
<accession>A0A068SGD9</accession>
<comment type="caution">
    <text evidence="3">The sequence shown here is derived from an EMBL/GenBank/DDBJ whole genome shotgun (WGS) entry which is preliminary data.</text>
</comment>
<protein>
    <submittedName>
        <fullName evidence="3">Uncharacterized protein</fullName>
    </submittedName>
</protein>
<sequence length="214" mass="24163">MPSSTPSSSRSLVYRCDSCDEPSTHVQLAGGCLAGKSQRQVKGDLIKCGVVKPIHVIKVRHETWAILHFKNINDTNTFWDVYHERHHPLCPVRFPDIQVNAAFLPRTNPNSPRQLVTYGRNTQPMLSLVPRGKILCSCRRVVVNNNIDDNPPAAPPTPPSTTTNDTTTTTIHTPNNNDCILQIFHSIEETLLRVEEELQRLRQRMNDVEASLRQ</sequence>
<feature type="region of interest" description="Disordered" evidence="2">
    <location>
        <begin position="146"/>
        <end position="169"/>
    </location>
</feature>
<keyword evidence="4" id="KW-1185">Reference proteome</keyword>
<name>A0A068SGD9_9FUNG</name>
<reference evidence="3" key="1">
    <citation type="submission" date="2013-08" db="EMBL/GenBank/DDBJ databases">
        <title>Gene expansion shapes genome architecture in the human pathogen Lichtheimia corymbifera: an evolutionary genomics analysis in the ancient terrestrial Mucorales (Mucoromycotina).</title>
        <authorList>
            <person name="Schwartze V.U."/>
            <person name="Winter S."/>
            <person name="Shelest E."/>
            <person name="Marcet-Houben M."/>
            <person name="Horn F."/>
            <person name="Wehner S."/>
            <person name="Hoffmann K."/>
            <person name="Riege K."/>
            <person name="Sammeth M."/>
            <person name="Nowrousian M."/>
            <person name="Valiante V."/>
            <person name="Linde J."/>
            <person name="Jacobsen I.D."/>
            <person name="Marz M."/>
            <person name="Brakhage A.A."/>
            <person name="Gabaldon T."/>
            <person name="Bocker S."/>
            <person name="Voigt K."/>
        </authorList>
    </citation>
    <scope>NUCLEOTIDE SEQUENCE [LARGE SCALE GENOMIC DNA]</scope>
    <source>
        <strain evidence="3">FSU 9682</strain>
    </source>
</reference>
<feature type="coiled-coil region" evidence="1">
    <location>
        <begin position="184"/>
        <end position="211"/>
    </location>
</feature>
<dbReference type="EMBL" id="CBTN010000189">
    <property type="protein sequence ID" value="CDH61428.1"/>
    <property type="molecule type" value="Genomic_DNA"/>
</dbReference>